<proteinExistence type="predicted"/>
<dbReference type="Proteomes" id="UP001341840">
    <property type="component" value="Unassembled WGS sequence"/>
</dbReference>
<accession>A0ABU6SNU7</accession>
<sequence length="134" mass="14659">MRVLPLHSVSATASRCLTACCTVGTSKVVVGAVAPCHNIFSHLFEVTEGARASYGDQRRVGCWRKGHSQERPFPSCQNKRLSSCIDGRATGFIISEVLIVNGVRPFGVSSLVTRFDDNRPLLYQTLENESCLQS</sequence>
<dbReference type="EMBL" id="JASCZI010061149">
    <property type="protein sequence ID" value="MED6137804.1"/>
    <property type="molecule type" value="Genomic_DNA"/>
</dbReference>
<evidence type="ECO:0000313" key="1">
    <source>
        <dbReference type="EMBL" id="MED6137804.1"/>
    </source>
</evidence>
<organism evidence="1 2">
    <name type="scientific">Stylosanthes scabra</name>
    <dbReference type="NCBI Taxonomy" id="79078"/>
    <lineage>
        <taxon>Eukaryota</taxon>
        <taxon>Viridiplantae</taxon>
        <taxon>Streptophyta</taxon>
        <taxon>Embryophyta</taxon>
        <taxon>Tracheophyta</taxon>
        <taxon>Spermatophyta</taxon>
        <taxon>Magnoliopsida</taxon>
        <taxon>eudicotyledons</taxon>
        <taxon>Gunneridae</taxon>
        <taxon>Pentapetalae</taxon>
        <taxon>rosids</taxon>
        <taxon>fabids</taxon>
        <taxon>Fabales</taxon>
        <taxon>Fabaceae</taxon>
        <taxon>Papilionoideae</taxon>
        <taxon>50 kb inversion clade</taxon>
        <taxon>dalbergioids sensu lato</taxon>
        <taxon>Dalbergieae</taxon>
        <taxon>Pterocarpus clade</taxon>
        <taxon>Stylosanthes</taxon>
    </lineage>
</organism>
<evidence type="ECO:0000313" key="2">
    <source>
        <dbReference type="Proteomes" id="UP001341840"/>
    </source>
</evidence>
<comment type="caution">
    <text evidence="1">The sequence shown here is derived from an EMBL/GenBank/DDBJ whole genome shotgun (WGS) entry which is preliminary data.</text>
</comment>
<gene>
    <name evidence="1" type="ORF">PIB30_068448</name>
</gene>
<reference evidence="1 2" key="1">
    <citation type="journal article" date="2023" name="Plants (Basel)">
        <title>Bridging the Gap: Combining Genomics and Transcriptomics Approaches to Understand Stylosanthes scabra, an Orphan Legume from the Brazilian Caatinga.</title>
        <authorList>
            <person name="Ferreira-Neto J.R.C."/>
            <person name="da Silva M.D."/>
            <person name="Binneck E."/>
            <person name="de Melo N.F."/>
            <person name="da Silva R.H."/>
            <person name="de Melo A.L.T.M."/>
            <person name="Pandolfi V."/>
            <person name="Bustamante F.O."/>
            <person name="Brasileiro-Vidal A.C."/>
            <person name="Benko-Iseppon A.M."/>
        </authorList>
    </citation>
    <scope>NUCLEOTIDE SEQUENCE [LARGE SCALE GENOMIC DNA]</scope>
    <source>
        <tissue evidence="1">Leaves</tissue>
    </source>
</reference>
<keyword evidence="2" id="KW-1185">Reference proteome</keyword>
<name>A0ABU6SNU7_9FABA</name>
<evidence type="ECO:0008006" key="3">
    <source>
        <dbReference type="Google" id="ProtNLM"/>
    </source>
</evidence>
<protein>
    <recommendedName>
        <fullName evidence="3">Secreted protein</fullName>
    </recommendedName>
</protein>